<protein>
    <submittedName>
        <fullName evidence="3">CubicO group peptidase, beta-lactamase class C family</fullName>
    </submittedName>
</protein>
<dbReference type="InterPro" id="IPR006311">
    <property type="entry name" value="TAT_signal"/>
</dbReference>
<accession>A0A1I3Z5A1</accession>
<evidence type="ECO:0000256" key="1">
    <source>
        <dbReference type="SAM" id="SignalP"/>
    </source>
</evidence>
<evidence type="ECO:0000313" key="3">
    <source>
        <dbReference type="EMBL" id="SFK39294.1"/>
    </source>
</evidence>
<feature type="chain" id="PRO_5038926707" evidence="1">
    <location>
        <begin position="31"/>
        <end position="388"/>
    </location>
</feature>
<dbReference type="STRING" id="115433.SAMN05421835_1201"/>
<dbReference type="PROSITE" id="PS51318">
    <property type="entry name" value="TAT"/>
    <property type="match status" value="1"/>
</dbReference>
<reference evidence="3 4" key="1">
    <citation type="submission" date="2016-10" db="EMBL/GenBank/DDBJ databases">
        <authorList>
            <person name="de Groot N.N."/>
        </authorList>
    </citation>
    <scope>NUCLEOTIDE SEQUENCE [LARGE SCALE GENOMIC DNA]</scope>
    <source>
        <strain evidence="3 4">DSM 44468</strain>
    </source>
</reference>
<dbReference type="Gene3D" id="3.40.710.10">
    <property type="entry name" value="DD-peptidase/beta-lactamase superfamily"/>
    <property type="match status" value="1"/>
</dbReference>
<dbReference type="EMBL" id="FORP01000020">
    <property type="protein sequence ID" value="SFK39294.1"/>
    <property type="molecule type" value="Genomic_DNA"/>
</dbReference>
<proteinExistence type="predicted"/>
<feature type="signal peptide" evidence="1">
    <location>
        <begin position="1"/>
        <end position="30"/>
    </location>
</feature>
<dbReference type="InterPro" id="IPR050491">
    <property type="entry name" value="AmpC-like"/>
</dbReference>
<evidence type="ECO:0000313" key="4">
    <source>
        <dbReference type="Proteomes" id="UP000199025"/>
    </source>
</evidence>
<evidence type="ECO:0000259" key="2">
    <source>
        <dbReference type="Pfam" id="PF00144"/>
    </source>
</evidence>
<dbReference type="Proteomes" id="UP000199025">
    <property type="component" value="Unassembled WGS sequence"/>
</dbReference>
<dbReference type="InterPro" id="IPR001466">
    <property type="entry name" value="Beta-lactam-related"/>
</dbReference>
<keyword evidence="1" id="KW-0732">Signal</keyword>
<dbReference type="OrthoDB" id="3863176at2"/>
<dbReference type="RefSeq" id="WP_091513005.1">
    <property type="nucleotide sequence ID" value="NZ_FORP01000020.1"/>
</dbReference>
<dbReference type="SUPFAM" id="SSF56601">
    <property type="entry name" value="beta-lactamase/transpeptidase-like"/>
    <property type="match status" value="1"/>
</dbReference>
<keyword evidence="4" id="KW-1185">Reference proteome</keyword>
<organism evidence="3 4">
    <name type="scientific">Amycolatopsis sacchari</name>
    <dbReference type="NCBI Taxonomy" id="115433"/>
    <lineage>
        <taxon>Bacteria</taxon>
        <taxon>Bacillati</taxon>
        <taxon>Actinomycetota</taxon>
        <taxon>Actinomycetes</taxon>
        <taxon>Pseudonocardiales</taxon>
        <taxon>Pseudonocardiaceae</taxon>
        <taxon>Amycolatopsis</taxon>
    </lineage>
</organism>
<gene>
    <name evidence="3" type="ORF">SAMN05421835_1201</name>
</gene>
<dbReference type="InterPro" id="IPR012338">
    <property type="entry name" value="Beta-lactam/transpept-like"/>
</dbReference>
<dbReference type="PANTHER" id="PTHR46825:SF9">
    <property type="entry name" value="BETA-LACTAMASE-RELATED DOMAIN-CONTAINING PROTEIN"/>
    <property type="match status" value="1"/>
</dbReference>
<sequence length="388" mass="41058">MTTNDTTATSRRTVLAALGVGTLAAGGALTATGSAGATSARLPAALRPGGEFDRYLAQLARDDAFSGTVLLTHDDRTVLSRSHGLADLARGIPNGPDTLFALGSITKLFTATAIHQLAERGALSYGKPLKNYLPGFRPEVAESVTVHQLLTHTSGLGRPSINPPRPPGSEQWKTLDEIFTGTLDFIRGLPLNFTPGSRNAYSNDGYFVLAAIVAELTGQRYFDYVREHVFRPAGMSTAGFFTAAQWREDRRIAHPYDKSGGGWTDVIDMSDGAIIGSPAGGAFASAADLARFASAFQRNRLHSAAYTHLAASPKWPLAADNSFFEGYGPTTQYTNGRLSNGHNGGARGVSTNLDWFPGSGWTAVVLTNHEAAAVGVAHKARELITAAP</sequence>
<feature type="domain" description="Beta-lactamase-related" evidence="2">
    <location>
        <begin position="52"/>
        <end position="377"/>
    </location>
</feature>
<dbReference type="Pfam" id="PF00144">
    <property type="entry name" value="Beta-lactamase"/>
    <property type="match status" value="1"/>
</dbReference>
<dbReference type="AlphaFoldDB" id="A0A1I3Z5A1"/>
<name>A0A1I3Z5A1_9PSEU</name>
<dbReference type="PANTHER" id="PTHR46825">
    <property type="entry name" value="D-ALANYL-D-ALANINE-CARBOXYPEPTIDASE/ENDOPEPTIDASE AMPH"/>
    <property type="match status" value="1"/>
</dbReference>